<evidence type="ECO:0000256" key="8">
    <source>
        <dbReference type="NCBIfam" id="TIGR00517"/>
    </source>
</evidence>
<reference evidence="11" key="1">
    <citation type="submission" date="2022-12" db="EMBL/GenBank/DDBJ databases">
        <authorList>
            <person name="Ruckert C."/>
            <person name="Busche T."/>
            <person name="Kalinowski J."/>
            <person name="Wittmann C."/>
        </authorList>
    </citation>
    <scope>NUCLEOTIDE SEQUENCE</scope>
    <source>
        <strain evidence="11">DSM 40467</strain>
    </source>
</reference>
<keyword evidence="2 7" id="KW-0444">Lipid biosynthesis</keyword>
<dbReference type="InterPro" id="IPR036736">
    <property type="entry name" value="ACP-like_sf"/>
</dbReference>
<accession>A0ABY7K728</accession>
<dbReference type="NCBIfam" id="TIGR00517">
    <property type="entry name" value="acyl_carrier"/>
    <property type="match status" value="1"/>
</dbReference>
<dbReference type="HAMAP" id="MF_01217">
    <property type="entry name" value="Acyl_carrier"/>
    <property type="match status" value="1"/>
</dbReference>
<dbReference type="Proteomes" id="UP001164439">
    <property type="component" value="Chromosome"/>
</dbReference>
<comment type="pathway">
    <text evidence="7 9">Lipid metabolism; fatty acid biosynthesis.</text>
</comment>
<dbReference type="InterPro" id="IPR020806">
    <property type="entry name" value="PKS_PP-bd"/>
</dbReference>
<dbReference type="RefSeq" id="WP_269657291.1">
    <property type="nucleotide sequence ID" value="NZ_CP114413.1"/>
</dbReference>
<keyword evidence="12" id="KW-1185">Reference proteome</keyword>
<evidence type="ECO:0000256" key="9">
    <source>
        <dbReference type="RuleBase" id="RU003545"/>
    </source>
</evidence>
<feature type="modified residue" description="O-(pantetheine 4'-phosphoryl)serine" evidence="7">
    <location>
        <position position="36"/>
    </location>
</feature>
<evidence type="ECO:0000256" key="1">
    <source>
        <dbReference type="ARBA" id="ARBA00022450"/>
    </source>
</evidence>
<dbReference type="InterPro" id="IPR003231">
    <property type="entry name" value="ACP"/>
</dbReference>
<evidence type="ECO:0000256" key="6">
    <source>
        <dbReference type="ARBA" id="ARBA00023160"/>
    </source>
</evidence>
<dbReference type="NCBIfam" id="NF002148">
    <property type="entry name" value="PRK00982.1-2"/>
    <property type="match status" value="1"/>
</dbReference>
<keyword evidence="7" id="KW-0963">Cytoplasm</keyword>
<evidence type="ECO:0000256" key="2">
    <source>
        <dbReference type="ARBA" id="ARBA00022516"/>
    </source>
</evidence>
<dbReference type="PANTHER" id="PTHR20863">
    <property type="entry name" value="ACYL CARRIER PROTEIN"/>
    <property type="match status" value="1"/>
</dbReference>
<comment type="subcellular location">
    <subcellularLocation>
        <location evidence="7">Cytoplasm</location>
    </subcellularLocation>
</comment>
<keyword evidence="4 7" id="KW-0276">Fatty acid metabolism</keyword>
<evidence type="ECO:0000256" key="5">
    <source>
        <dbReference type="ARBA" id="ARBA00023098"/>
    </source>
</evidence>
<comment type="similarity">
    <text evidence="7">Belongs to the acyl carrier protein (ACP) family.</text>
</comment>
<keyword evidence="1 7" id="KW-0596">Phosphopantetheine</keyword>
<dbReference type="InterPro" id="IPR009081">
    <property type="entry name" value="PP-bd_ACP"/>
</dbReference>
<evidence type="ECO:0000313" key="11">
    <source>
        <dbReference type="EMBL" id="WAZ19600.1"/>
    </source>
</evidence>
<comment type="PTM">
    <text evidence="9">4'-phosphopantetheine is transferred from CoA to a specific serine of apo-ACP by acpS.</text>
</comment>
<protein>
    <recommendedName>
        <fullName evidence="7 8">Acyl carrier protein</fullName>
        <shortName evidence="7">ACP</shortName>
    </recommendedName>
</protein>
<dbReference type="PROSITE" id="PS50075">
    <property type="entry name" value="CARRIER"/>
    <property type="match status" value="1"/>
</dbReference>
<organism evidence="11 12">
    <name type="scientific">Streptomyces cinnabarinus</name>
    <dbReference type="NCBI Taxonomy" id="67287"/>
    <lineage>
        <taxon>Bacteria</taxon>
        <taxon>Bacillati</taxon>
        <taxon>Actinomycetota</taxon>
        <taxon>Actinomycetes</taxon>
        <taxon>Kitasatosporales</taxon>
        <taxon>Streptomycetaceae</taxon>
        <taxon>Streptomyces</taxon>
    </lineage>
</organism>
<comment type="PTM">
    <text evidence="7">4'-phosphopantetheine is transferred from CoA to a specific serine of apo-ACP by AcpS. This modification is essential for activity because fatty acids are bound in thioester linkage to the sulfhydryl of the prosthetic group.</text>
</comment>
<evidence type="ECO:0000256" key="4">
    <source>
        <dbReference type="ARBA" id="ARBA00022832"/>
    </source>
</evidence>
<evidence type="ECO:0000256" key="3">
    <source>
        <dbReference type="ARBA" id="ARBA00022553"/>
    </source>
</evidence>
<dbReference type="Gene3D" id="1.10.1200.10">
    <property type="entry name" value="ACP-like"/>
    <property type="match status" value="1"/>
</dbReference>
<evidence type="ECO:0000259" key="10">
    <source>
        <dbReference type="PROSITE" id="PS50075"/>
    </source>
</evidence>
<dbReference type="Pfam" id="PF00550">
    <property type="entry name" value="PP-binding"/>
    <property type="match status" value="1"/>
</dbReference>
<evidence type="ECO:0000256" key="7">
    <source>
        <dbReference type="HAMAP-Rule" id="MF_01217"/>
    </source>
</evidence>
<dbReference type="SUPFAM" id="SSF47336">
    <property type="entry name" value="ACP-like"/>
    <property type="match status" value="1"/>
</dbReference>
<name>A0ABY7K728_9ACTN</name>
<keyword evidence="3 7" id="KW-0597">Phosphoprotein</keyword>
<sequence length="88" mass="9789">MTTVLDRVTQILVSHLGVDEGQVTPDTSFKELGMDSLDLVEIVIRFEEEFASEADSGDELEITDDQARKIATVDDAVTYLKSRGIQDR</sequence>
<dbReference type="PANTHER" id="PTHR20863:SF76">
    <property type="entry name" value="CARRIER DOMAIN-CONTAINING PROTEIN"/>
    <property type="match status" value="1"/>
</dbReference>
<gene>
    <name evidence="7 11" type="primary">acpP</name>
    <name evidence="11" type="ORF">STRCI_000661</name>
</gene>
<evidence type="ECO:0000313" key="12">
    <source>
        <dbReference type="Proteomes" id="UP001164439"/>
    </source>
</evidence>
<feature type="domain" description="Carrier" evidence="10">
    <location>
        <begin position="2"/>
        <end position="84"/>
    </location>
</feature>
<keyword evidence="6 7" id="KW-0275">Fatty acid biosynthesis</keyword>
<keyword evidence="5 7" id="KW-0443">Lipid metabolism</keyword>
<proteinExistence type="inferred from homology"/>
<comment type="function">
    <text evidence="7 9">Carrier of the growing fatty acid chain in fatty acid biosynthesis.</text>
</comment>
<dbReference type="SMART" id="SM00823">
    <property type="entry name" value="PKS_PP"/>
    <property type="match status" value="1"/>
</dbReference>
<dbReference type="EMBL" id="CP114413">
    <property type="protein sequence ID" value="WAZ19600.1"/>
    <property type="molecule type" value="Genomic_DNA"/>
</dbReference>